<sequence>MPLHSSTPLLRAVLDIYRYRSEGRKICFRNDQNRN</sequence>
<proteinExistence type="predicted"/>
<dbReference type="EMBL" id="GBXM01042091">
    <property type="protein sequence ID" value="JAH66486.1"/>
    <property type="molecule type" value="Transcribed_RNA"/>
</dbReference>
<dbReference type="AlphaFoldDB" id="A0A0E9UL80"/>
<evidence type="ECO:0000313" key="1">
    <source>
        <dbReference type="EMBL" id="JAH66486.1"/>
    </source>
</evidence>
<name>A0A0E9UL80_ANGAN</name>
<protein>
    <submittedName>
        <fullName evidence="1">Uncharacterized protein</fullName>
    </submittedName>
</protein>
<reference evidence="1" key="2">
    <citation type="journal article" date="2015" name="Fish Shellfish Immunol.">
        <title>Early steps in the European eel (Anguilla anguilla)-Vibrio vulnificus interaction in the gills: Role of the RtxA13 toxin.</title>
        <authorList>
            <person name="Callol A."/>
            <person name="Pajuelo D."/>
            <person name="Ebbesson L."/>
            <person name="Teles M."/>
            <person name="MacKenzie S."/>
            <person name="Amaro C."/>
        </authorList>
    </citation>
    <scope>NUCLEOTIDE SEQUENCE</scope>
</reference>
<reference evidence="1" key="1">
    <citation type="submission" date="2014-11" db="EMBL/GenBank/DDBJ databases">
        <authorList>
            <person name="Amaro Gonzalez C."/>
        </authorList>
    </citation>
    <scope>NUCLEOTIDE SEQUENCE</scope>
</reference>
<accession>A0A0E9UL80</accession>
<organism evidence="1">
    <name type="scientific">Anguilla anguilla</name>
    <name type="common">European freshwater eel</name>
    <name type="synonym">Muraena anguilla</name>
    <dbReference type="NCBI Taxonomy" id="7936"/>
    <lineage>
        <taxon>Eukaryota</taxon>
        <taxon>Metazoa</taxon>
        <taxon>Chordata</taxon>
        <taxon>Craniata</taxon>
        <taxon>Vertebrata</taxon>
        <taxon>Euteleostomi</taxon>
        <taxon>Actinopterygii</taxon>
        <taxon>Neopterygii</taxon>
        <taxon>Teleostei</taxon>
        <taxon>Anguilliformes</taxon>
        <taxon>Anguillidae</taxon>
        <taxon>Anguilla</taxon>
    </lineage>
</organism>